<proteinExistence type="predicted"/>
<reference evidence="2 3" key="1">
    <citation type="submission" date="2018-10" db="EMBL/GenBank/DDBJ databases">
        <title>Natronolimnobius sp. XQ-INN 246 isolated from Inner Mongolia Autonomous Region of China.</title>
        <authorList>
            <person name="Xue Q."/>
        </authorList>
    </citation>
    <scope>NUCLEOTIDE SEQUENCE [LARGE SCALE GENOMIC DNA]</scope>
    <source>
        <strain evidence="2 3">XQ-INN 246</strain>
    </source>
</reference>
<evidence type="ECO:0000256" key="1">
    <source>
        <dbReference type="SAM" id="Phobius"/>
    </source>
</evidence>
<accession>A0A4S3TIZ7</accession>
<comment type="caution">
    <text evidence="2">The sequence shown here is derived from an EMBL/GenBank/DDBJ whole genome shotgun (WGS) entry which is preliminary data.</text>
</comment>
<keyword evidence="3" id="KW-1185">Reference proteome</keyword>
<dbReference type="RefSeq" id="WP_141466467.1">
    <property type="nucleotide sequence ID" value="NZ_RBZW01000076.1"/>
</dbReference>
<dbReference type="Proteomes" id="UP000318864">
    <property type="component" value="Unassembled WGS sequence"/>
</dbReference>
<organism evidence="2 3">
    <name type="scientific">Salinadaptatus halalkaliphilus</name>
    <dbReference type="NCBI Taxonomy" id="2419781"/>
    <lineage>
        <taxon>Archaea</taxon>
        <taxon>Methanobacteriati</taxon>
        <taxon>Methanobacteriota</taxon>
        <taxon>Stenosarchaea group</taxon>
        <taxon>Halobacteria</taxon>
        <taxon>Halobacteriales</taxon>
        <taxon>Natrialbaceae</taxon>
        <taxon>Salinadaptatus</taxon>
    </lineage>
</organism>
<name>A0A4S3TIZ7_9EURY</name>
<dbReference type="EMBL" id="RBZW01000076">
    <property type="protein sequence ID" value="THE62835.1"/>
    <property type="molecule type" value="Genomic_DNA"/>
</dbReference>
<evidence type="ECO:0000313" key="2">
    <source>
        <dbReference type="EMBL" id="THE62835.1"/>
    </source>
</evidence>
<dbReference type="AlphaFoldDB" id="A0A4S3TIZ7"/>
<keyword evidence="1" id="KW-1133">Transmembrane helix</keyword>
<gene>
    <name evidence="2" type="ORF">D8Y22_20455</name>
</gene>
<evidence type="ECO:0000313" key="3">
    <source>
        <dbReference type="Proteomes" id="UP000318864"/>
    </source>
</evidence>
<protein>
    <submittedName>
        <fullName evidence="2">Uncharacterized protein</fullName>
    </submittedName>
</protein>
<keyword evidence="1" id="KW-0472">Membrane</keyword>
<keyword evidence="1" id="KW-0812">Transmembrane</keyword>
<sequence length="308" mass="33955">MVTESTRDRAQVILIGAIVIAFVILGVVVVLNGLVHTEEVSSSSTSQSTTDLAVIEYELEQGIAGLGNETVNLGENDDLASAIEDADDEQDMRDIFDFDEPEDWKDSEIIKDDFSNDFKKSKSSSRGVVTNITAVDTSVTMEGGSNINVPANEDRNVIDSDDEFLGRVFEFKIDFTGNQELDLNIENGNGETVTVEVDGNNDEIRISNGDNCNNVDLHQAEIDFVSGELNNVEESCDLDVIDIDSSYNEIHMDNRGSSIDVDFIGIAGSNDLSSDFEIPWILEIIYSYDTENIESNRSVEIDMYSELL</sequence>
<feature type="transmembrane region" description="Helical" evidence="1">
    <location>
        <begin position="12"/>
        <end position="35"/>
    </location>
</feature>